<dbReference type="AlphaFoldDB" id="A0A9Q0GD83"/>
<gene>
    <name evidence="3" type="ORF">Tsubulata_049959</name>
</gene>
<dbReference type="Gene3D" id="3.40.50.300">
    <property type="entry name" value="P-loop containing nucleotide triphosphate hydrolases"/>
    <property type="match status" value="1"/>
</dbReference>
<feature type="non-terminal residue" evidence="3">
    <location>
        <position position="369"/>
    </location>
</feature>
<evidence type="ECO:0000256" key="1">
    <source>
        <dbReference type="SAM" id="MobiDB-lite"/>
    </source>
</evidence>
<dbReference type="PANTHER" id="PTHR48040">
    <property type="entry name" value="PLEIOTROPIC DRUG RESISTANCE PROTEIN 1-LIKE ISOFORM X1"/>
    <property type="match status" value="1"/>
</dbReference>
<dbReference type="OrthoDB" id="66620at2759"/>
<reference evidence="3" key="1">
    <citation type="submission" date="2022-02" db="EMBL/GenBank/DDBJ databases">
        <authorList>
            <person name="Henning P.M."/>
            <person name="McCubbin A.G."/>
            <person name="Shore J.S."/>
        </authorList>
    </citation>
    <scope>NUCLEOTIDE SEQUENCE</scope>
    <source>
        <strain evidence="3">F60SS</strain>
        <tissue evidence="3">Leaves</tissue>
    </source>
</reference>
<name>A0A9Q0GD83_9ROSI</name>
<organism evidence="3 4">
    <name type="scientific">Turnera subulata</name>
    <dbReference type="NCBI Taxonomy" id="218843"/>
    <lineage>
        <taxon>Eukaryota</taxon>
        <taxon>Viridiplantae</taxon>
        <taxon>Streptophyta</taxon>
        <taxon>Embryophyta</taxon>
        <taxon>Tracheophyta</taxon>
        <taxon>Spermatophyta</taxon>
        <taxon>Magnoliopsida</taxon>
        <taxon>eudicotyledons</taxon>
        <taxon>Gunneridae</taxon>
        <taxon>Pentapetalae</taxon>
        <taxon>rosids</taxon>
        <taxon>fabids</taxon>
        <taxon>Malpighiales</taxon>
        <taxon>Passifloraceae</taxon>
        <taxon>Turnera</taxon>
    </lineage>
</organism>
<feature type="domain" description="ABC transporter" evidence="2">
    <location>
        <begin position="158"/>
        <end position="258"/>
    </location>
</feature>
<dbReference type="InterPro" id="IPR003439">
    <property type="entry name" value="ABC_transporter-like_ATP-bd"/>
</dbReference>
<dbReference type="GO" id="GO:0005524">
    <property type="term" value="F:ATP binding"/>
    <property type="evidence" value="ECO:0007669"/>
    <property type="project" value="InterPro"/>
</dbReference>
<feature type="region of interest" description="Disordered" evidence="1">
    <location>
        <begin position="1"/>
        <end position="28"/>
    </location>
</feature>
<evidence type="ECO:0000313" key="3">
    <source>
        <dbReference type="EMBL" id="KAJ4846890.1"/>
    </source>
</evidence>
<dbReference type="Proteomes" id="UP001141552">
    <property type="component" value="Unassembled WGS sequence"/>
</dbReference>
<feature type="non-terminal residue" evidence="3">
    <location>
        <position position="1"/>
    </location>
</feature>
<evidence type="ECO:0000259" key="2">
    <source>
        <dbReference type="Pfam" id="PF00005"/>
    </source>
</evidence>
<accession>A0A9Q0GD83</accession>
<dbReference type="SUPFAM" id="SSF52540">
    <property type="entry name" value="P-loop containing nucleoside triphosphate hydrolases"/>
    <property type="match status" value="1"/>
</dbReference>
<dbReference type="EMBL" id="JAKUCV010001316">
    <property type="protein sequence ID" value="KAJ4846890.1"/>
    <property type="molecule type" value="Genomic_DNA"/>
</dbReference>
<comment type="caution">
    <text evidence="3">The sequence shown here is derived from an EMBL/GenBank/DDBJ whole genome shotgun (WGS) entry which is preliminary data.</text>
</comment>
<dbReference type="InterPro" id="IPR027417">
    <property type="entry name" value="P-loop_NTPase"/>
</dbReference>
<proteinExistence type="predicted"/>
<dbReference type="PANTHER" id="PTHR48040:SF18">
    <property type="entry name" value="PLEIOTROPIC DRUG RESISTANCE PROTEIN 3-LIKE ISOFORM X1"/>
    <property type="match status" value="1"/>
</dbReference>
<reference evidence="3" key="2">
    <citation type="journal article" date="2023" name="Plants (Basel)">
        <title>Annotation of the Turnera subulata (Passifloraceae) Draft Genome Reveals the S-Locus Evolved after the Divergence of Turneroideae from Passifloroideae in a Stepwise Manner.</title>
        <authorList>
            <person name="Henning P.M."/>
            <person name="Roalson E.H."/>
            <person name="Mir W."/>
            <person name="McCubbin A.G."/>
            <person name="Shore J.S."/>
        </authorList>
    </citation>
    <scope>NUCLEOTIDE SEQUENCE</scope>
    <source>
        <strain evidence="3">F60SS</strain>
    </source>
</reference>
<dbReference type="Pfam" id="PF00005">
    <property type="entry name" value="ABC_tran"/>
    <property type="match status" value="1"/>
</dbReference>
<dbReference type="GO" id="GO:0016887">
    <property type="term" value="F:ATP hydrolysis activity"/>
    <property type="evidence" value="ECO:0007669"/>
    <property type="project" value="InterPro"/>
</dbReference>
<keyword evidence="4" id="KW-1185">Reference proteome</keyword>
<evidence type="ECO:0000313" key="4">
    <source>
        <dbReference type="Proteomes" id="UP001141552"/>
    </source>
</evidence>
<protein>
    <recommendedName>
        <fullName evidence="2">ABC transporter domain-containing protein</fullName>
    </recommendedName>
</protein>
<sequence>PSFHNHHGTRATSVDEEAPGENGGEVMDDDQLQWAVVERLPTFRRVRLALMFEDDDHKKGNSTVVDQEAAAARKRLWNATSSSKDLFTKIEEDNLRLLTKYKERIDRVGVDLPTLEKLNVNWSMEHPSLLFGILSKIQFRGVTSAPGCKSQATKLEILKNISGIIKPSWMTLLLGPPGCGKTTLLKALSGKLDQSLKVTGEITYNGYKFNEFIPQKTSAYISQYDQHISEMTVRETLDFSARCQGTGDRADIMEEICRKEKQAGIIPEPDIDTYIKVVSEKDQEQYWQHHEVPYTFVSVDKFVNLFHKFHVGQKLTEEPSIPPTKAETDKKALSFDVYPSRWELFKACMDREWLLMKRNSFVHVSKSSQ</sequence>